<protein>
    <submittedName>
        <fullName evidence="1">Ubiquitin-conjugating enzyme E2 6</fullName>
        <ecNumber evidence="1">2.3.2.23</ecNumber>
    </submittedName>
</protein>
<feature type="non-terminal residue" evidence="1">
    <location>
        <position position="936"/>
    </location>
</feature>
<name>A0ACC1LC41_9FUNG</name>
<sequence>VAHGTPSGIDNSVATYGGFLKYVKGEPSVNLESTHALRVLITNTNVPKSTKALVAGVRALRDQYPAVVDGILDSIHSISTSAAELFQSTSEAGMEQQMQDIIRINHGLLSTLGVSHASLERVREITAARSLASKLTGAGGGGCALTLIPHGTGDVDGVTRELAAEGFQCYQTVVGGGGVAIARSVDGKATVEQWLADMIARHNSPSDMASKAASKRLAKEYLMMKKSPPDLIVAKPLDKDILEWHYIMTGPPDTPYVGGEYHGKLKFPKDYPFAPPAIQMITPNGRFEVHKDICTSMSNYHPQSWNPGWSVATILTGLLSMMTGDELTTGGIVTSEEQKRDFASKSKEFNRNSASFKNAFGNDITSHVFRLLAADDATSVELLGTFGSDADHWSAIPMTKGKDDKYEATVDGLLTGTTYLYKFKVDDEWVVDPNAETAADEAGITNNVFTPAAAKDSGIVVSVHEVSPDSAPSDEKPSDVNPKAAPVDSEAPQVGQDAVVPDSAPADEPHVDEAVVSAQPPAHISESEPVTEIEATQDAHKDESANEAPVAIVAEKATEDENPSTPEPAVAPVAEAVVPDVVQDDAAVPEAAHAEVPAPIADNNEPVAVEASAPVVEIITLADLAAPVIDKEATEESAPAAEEDVPVAAEEDVAPGAVAEEETTPVAATEDETSPVVVAVVEESAPVAVVAEEETAPVVEEAIVPVVAEETTPVVVAEEETAPVAVEEETAPVAVEEETAPVAVEEETAPVAVEEETAPVAVEEETTPVAVAEEEAAPVAVAVVEEETASVVVAEETTPVAVSEDVTPVVVAEEAAPVAVVEEETAPVAVSEEETAPVVVAEEETIPIVVAEETTPIVVAEETTPVAVAEEETAPVTVVEEEESAPVAVVEEETTPVDVAEEKAAPVVVAEEEAAPVAVAEEETAPVVVAEEEAAP</sequence>
<organism evidence="1 2">
    <name type="scientific">Coemansia furcata</name>
    <dbReference type="NCBI Taxonomy" id="417177"/>
    <lineage>
        <taxon>Eukaryota</taxon>
        <taxon>Fungi</taxon>
        <taxon>Fungi incertae sedis</taxon>
        <taxon>Zoopagomycota</taxon>
        <taxon>Kickxellomycotina</taxon>
        <taxon>Kickxellomycetes</taxon>
        <taxon>Kickxellales</taxon>
        <taxon>Kickxellaceae</taxon>
        <taxon>Coemansia</taxon>
    </lineage>
</organism>
<dbReference type="Proteomes" id="UP001140096">
    <property type="component" value="Unassembled WGS sequence"/>
</dbReference>
<keyword evidence="1" id="KW-0012">Acyltransferase</keyword>
<proteinExistence type="predicted"/>
<feature type="non-terminal residue" evidence="1">
    <location>
        <position position="1"/>
    </location>
</feature>
<comment type="caution">
    <text evidence="1">The sequence shown here is derived from an EMBL/GenBank/DDBJ whole genome shotgun (WGS) entry which is preliminary data.</text>
</comment>
<accession>A0ACC1LC41</accession>
<dbReference type="EMBL" id="JANBUP010001530">
    <property type="protein sequence ID" value="KAJ2805118.1"/>
    <property type="molecule type" value="Genomic_DNA"/>
</dbReference>
<evidence type="ECO:0000313" key="1">
    <source>
        <dbReference type="EMBL" id="KAJ2805118.1"/>
    </source>
</evidence>
<keyword evidence="2" id="KW-1185">Reference proteome</keyword>
<evidence type="ECO:0000313" key="2">
    <source>
        <dbReference type="Proteomes" id="UP001140096"/>
    </source>
</evidence>
<gene>
    <name evidence="1" type="primary">UBC6_1</name>
    <name evidence="1" type="ORF">H4S07_004091</name>
</gene>
<reference evidence="1" key="1">
    <citation type="submission" date="2022-07" db="EMBL/GenBank/DDBJ databases">
        <title>Phylogenomic reconstructions and comparative analyses of Kickxellomycotina fungi.</title>
        <authorList>
            <person name="Reynolds N.K."/>
            <person name="Stajich J.E."/>
            <person name="Barry K."/>
            <person name="Grigoriev I.V."/>
            <person name="Crous P."/>
            <person name="Smith M.E."/>
        </authorList>
    </citation>
    <scope>NUCLEOTIDE SEQUENCE</scope>
    <source>
        <strain evidence="1">CBS 102833</strain>
    </source>
</reference>
<keyword evidence="1" id="KW-0808">Transferase</keyword>
<dbReference type="EC" id="2.3.2.23" evidence="1"/>